<evidence type="ECO:0000313" key="2">
    <source>
        <dbReference type="EMBL" id="KTB43301.1"/>
    </source>
</evidence>
<dbReference type="Proteomes" id="UP000054988">
    <property type="component" value="Unassembled WGS sequence"/>
</dbReference>
<comment type="caution">
    <text evidence="2">The sequence shown here is derived from an EMBL/GenBank/DDBJ whole genome shotgun (WGS) entry which is preliminary data.</text>
</comment>
<feature type="compositionally biased region" description="Polar residues" evidence="1">
    <location>
        <begin position="212"/>
        <end position="221"/>
    </location>
</feature>
<feature type="region of interest" description="Disordered" evidence="1">
    <location>
        <begin position="187"/>
        <end position="231"/>
    </location>
</feature>
<feature type="region of interest" description="Disordered" evidence="1">
    <location>
        <begin position="297"/>
        <end position="319"/>
    </location>
</feature>
<reference evidence="2 3" key="1">
    <citation type="submission" date="2015-12" db="EMBL/GenBank/DDBJ databases">
        <title>Draft genome sequence of Moniliophthora roreri, the causal agent of frosty pod rot of cacao.</title>
        <authorList>
            <person name="Aime M.C."/>
            <person name="Diaz-Valderrama J.R."/>
            <person name="Kijpornyongpan T."/>
            <person name="Phillips-Mora W."/>
        </authorList>
    </citation>
    <scope>NUCLEOTIDE SEQUENCE [LARGE SCALE GENOMIC DNA]</scope>
    <source>
        <strain evidence="2 3">MCA 2952</strain>
    </source>
</reference>
<protein>
    <submittedName>
        <fullName evidence="2">Uncharacterized protein</fullName>
    </submittedName>
</protein>
<feature type="compositionally biased region" description="Polar residues" evidence="1">
    <location>
        <begin position="309"/>
        <end position="319"/>
    </location>
</feature>
<gene>
    <name evidence="2" type="ORF">WG66_4122</name>
</gene>
<proteinExistence type="predicted"/>
<sequence length="406" mass="44688">MGTTRKAESPKEEDLLVYIFVFPSHLTYITPYGTTTWGVYNEPPFVQGGQSNPPFPVVIQCCGSVANQVQELMLKEVNTIYAEKIENNVNTVLLHLQNSAHVRQVCEIMDRFSPYFWTLILAKQVGVFFNEASATTAWTMPTSLTFRRAQTHNSFAGALYAMITHGNTKYPRFDWVSNTLMAIPSTPVSAASPCSPHPTTPSTRLALRSRSDTPNPQTPTRNKGKAKEAVLQPSQDEYDKWLEAEIEKDCQEIPALFQLSPSILRASPVVNMSAIPASMQPTLPEAQTSVNLAPTAHLGQDTSHDVPTASPSQVPEPSTNTHPSIAFYTSFSGESVVPRSPATRLGHAGTAFFQHLGFCDAVVDQIGLLYEGTGDYTEFVESMGQVYSEVSIGLVEHIFFLFETKC</sequence>
<dbReference type="AlphaFoldDB" id="A0A0W0G4K7"/>
<accession>A0A0W0G4K7</accession>
<evidence type="ECO:0000313" key="3">
    <source>
        <dbReference type="Proteomes" id="UP000054988"/>
    </source>
</evidence>
<dbReference type="EMBL" id="LATX01001206">
    <property type="protein sequence ID" value="KTB43301.1"/>
    <property type="molecule type" value="Genomic_DNA"/>
</dbReference>
<organism evidence="2 3">
    <name type="scientific">Moniliophthora roreri</name>
    <name type="common">Frosty pod rot fungus</name>
    <name type="synonym">Monilia roreri</name>
    <dbReference type="NCBI Taxonomy" id="221103"/>
    <lineage>
        <taxon>Eukaryota</taxon>
        <taxon>Fungi</taxon>
        <taxon>Dikarya</taxon>
        <taxon>Basidiomycota</taxon>
        <taxon>Agaricomycotina</taxon>
        <taxon>Agaricomycetes</taxon>
        <taxon>Agaricomycetidae</taxon>
        <taxon>Agaricales</taxon>
        <taxon>Marasmiineae</taxon>
        <taxon>Marasmiaceae</taxon>
        <taxon>Moniliophthora</taxon>
    </lineage>
</organism>
<name>A0A0W0G4K7_MONRR</name>
<evidence type="ECO:0000256" key="1">
    <source>
        <dbReference type="SAM" id="MobiDB-lite"/>
    </source>
</evidence>